<gene>
    <name evidence="9" type="ORF">LOD99_7273</name>
</gene>
<accession>A0AAV7JU06</accession>
<feature type="transmembrane region" description="Helical" evidence="6">
    <location>
        <begin position="46"/>
        <end position="67"/>
    </location>
</feature>
<evidence type="ECO:0000256" key="3">
    <source>
        <dbReference type="ARBA" id="ARBA00022692"/>
    </source>
</evidence>
<evidence type="ECO:0000313" key="9">
    <source>
        <dbReference type="EMBL" id="KAI6652257.1"/>
    </source>
</evidence>
<dbReference type="GO" id="GO:0006888">
    <property type="term" value="P:endoplasmic reticulum to Golgi vesicle-mediated transport"/>
    <property type="evidence" value="ECO:0007669"/>
    <property type="project" value="TreeGrafter"/>
</dbReference>
<organism evidence="9 10">
    <name type="scientific">Oopsacas minuta</name>
    <dbReference type="NCBI Taxonomy" id="111878"/>
    <lineage>
        <taxon>Eukaryota</taxon>
        <taxon>Metazoa</taxon>
        <taxon>Porifera</taxon>
        <taxon>Hexactinellida</taxon>
        <taxon>Hexasterophora</taxon>
        <taxon>Lyssacinosida</taxon>
        <taxon>Leucopsacidae</taxon>
        <taxon>Oopsacas</taxon>
    </lineage>
</organism>
<dbReference type="EMBL" id="JAKMXF010000299">
    <property type="protein sequence ID" value="KAI6652257.1"/>
    <property type="molecule type" value="Genomic_DNA"/>
</dbReference>
<evidence type="ECO:0000256" key="5">
    <source>
        <dbReference type="ARBA" id="ARBA00023136"/>
    </source>
</evidence>
<dbReference type="PANTHER" id="PTHR10984">
    <property type="entry name" value="ENDOPLASMIC RETICULUM-GOLGI INTERMEDIATE COMPARTMENT PROTEIN"/>
    <property type="match status" value="1"/>
</dbReference>
<dbReference type="AlphaFoldDB" id="A0AAV7JU06"/>
<feature type="domain" description="Endoplasmic reticulum vesicle transporter N-terminal" evidence="8">
    <location>
        <begin position="24"/>
        <end position="111"/>
    </location>
</feature>
<keyword evidence="5 6" id="KW-0472">Membrane</keyword>
<dbReference type="PANTHER" id="PTHR10984:SF30">
    <property type="entry name" value="ENDOPLASMIC RETICULUM-GOLGI INTERMEDIATE COMPARTMENT PROTEIN 2"/>
    <property type="match status" value="1"/>
</dbReference>
<dbReference type="Proteomes" id="UP001165289">
    <property type="component" value="Unassembled WGS sequence"/>
</dbReference>
<evidence type="ECO:0000256" key="1">
    <source>
        <dbReference type="ARBA" id="ARBA00004457"/>
    </source>
</evidence>
<dbReference type="InterPro" id="IPR012936">
    <property type="entry name" value="Erv_C"/>
</dbReference>
<dbReference type="GO" id="GO:0005783">
    <property type="term" value="C:endoplasmic reticulum"/>
    <property type="evidence" value="ECO:0007669"/>
    <property type="project" value="TreeGrafter"/>
</dbReference>
<dbReference type="InterPro" id="IPR045888">
    <property type="entry name" value="Erv"/>
</dbReference>
<evidence type="ECO:0000259" key="7">
    <source>
        <dbReference type="Pfam" id="PF07970"/>
    </source>
</evidence>
<dbReference type="Pfam" id="PF07970">
    <property type="entry name" value="COPIIcoated_ERV"/>
    <property type="match status" value="1"/>
</dbReference>
<evidence type="ECO:0000313" key="10">
    <source>
        <dbReference type="Proteomes" id="UP001165289"/>
    </source>
</evidence>
<evidence type="ECO:0000256" key="6">
    <source>
        <dbReference type="SAM" id="Phobius"/>
    </source>
</evidence>
<protein>
    <submittedName>
        <fullName evidence="9">Endoplasmic reticulum-Golgi intermediate compartment protein 2-like</fullName>
    </submittedName>
</protein>
<dbReference type="InterPro" id="IPR039542">
    <property type="entry name" value="Erv_N"/>
</dbReference>
<name>A0AAV7JU06_9METZ</name>
<evidence type="ECO:0000256" key="4">
    <source>
        <dbReference type="ARBA" id="ARBA00022989"/>
    </source>
</evidence>
<dbReference type="GO" id="GO:0006890">
    <property type="term" value="P:retrograde vesicle-mediated transport, Golgi to endoplasmic reticulum"/>
    <property type="evidence" value="ECO:0007669"/>
    <property type="project" value="TreeGrafter"/>
</dbReference>
<keyword evidence="4 6" id="KW-1133">Transmembrane helix</keyword>
<dbReference type="GO" id="GO:0033116">
    <property type="term" value="C:endoplasmic reticulum-Golgi intermediate compartment membrane"/>
    <property type="evidence" value="ECO:0007669"/>
    <property type="project" value="UniProtKB-SubCell"/>
</dbReference>
<sequence length="362" mass="41357">MEIRRRKGSDSTNLVQKTNTIEIIKRFDAFPKVEEDYQKHSSSGGCITIAIILTLSLLTFFEISSFITSDLRYEYSLDRDFENKVFFNVDIVIPMSCNFLGPDLLDVAGGQMKSSSVLSEQPASFQMSKKQEKWFEKRKKLRGHTGQDLYSSLNDIFRLQAISSSPLPPLTDDEIPETGFDSCRIFGSIPVNKVSGNFHIFIGKAIAHPMGHSHLNAFIDKQAYNFSHRINSLAFGDKSSVVNPLETEIVIAEEKEMIFQYFLRVVPTIFRTSRYTTTRAYQYSVTQLHRVITPGKRQAHSGIIFKYEFDPVVVTIREREKSFWHFVIQLCGIVGGVFATSGIIHSMFSNLYEFVRKYRADS</sequence>
<comment type="caution">
    <text evidence="9">The sequence shown here is derived from an EMBL/GenBank/DDBJ whole genome shotgun (WGS) entry which is preliminary data.</text>
</comment>
<reference evidence="9 10" key="1">
    <citation type="journal article" date="2023" name="BMC Biol.">
        <title>The compact genome of the sponge Oopsacas minuta (Hexactinellida) is lacking key metazoan core genes.</title>
        <authorList>
            <person name="Santini S."/>
            <person name="Schenkelaars Q."/>
            <person name="Jourda C."/>
            <person name="Duchesne M."/>
            <person name="Belahbib H."/>
            <person name="Rocher C."/>
            <person name="Selva M."/>
            <person name="Riesgo A."/>
            <person name="Vervoort M."/>
            <person name="Leys S.P."/>
            <person name="Kodjabachian L."/>
            <person name="Le Bivic A."/>
            <person name="Borchiellini C."/>
            <person name="Claverie J.M."/>
            <person name="Renard E."/>
        </authorList>
    </citation>
    <scope>NUCLEOTIDE SEQUENCE [LARGE SCALE GENOMIC DNA]</scope>
    <source>
        <strain evidence="9">SPO-2</strain>
    </source>
</reference>
<keyword evidence="3 6" id="KW-0812">Transmembrane</keyword>
<keyword evidence="10" id="KW-1185">Reference proteome</keyword>
<proteinExistence type="inferred from homology"/>
<dbReference type="GO" id="GO:0030134">
    <property type="term" value="C:COPII-coated ER to Golgi transport vesicle"/>
    <property type="evidence" value="ECO:0007669"/>
    <property type="project" value="TreeGrafter"/>
</dbReference>
<comment type="subcellular location">
    <subcellularLocation>
        <location evidence="1">Endoplasmic reticulum-Golgi intermediate compartment membrane</location>
        <topology evidence="1">Multi-pass membrane protein</topology>
    </subcellularLocation>
</comment>
<evidence type="ECO:0000259" key="8">
    <source>
        <dbReference type="Pfam" id="PF13850"/>
    </source>
</evidence>
<feature type="domain" description="Endoplasmic reticulum vesicle transporter C-terminal" evidence="7">
    <location>
        <begin position="180"/>
        <end position="344"/>
    </location>
</feature>
<feature type="transmembrane region" description="Helical" evidence="6">
    <location>
        <begin position="323"/>
        <end position="348"/>
    </location>
</feature>
<evidence type="ECO:0000256" key="2">
    <source>
        <dbReference type="ARBA" id="ARBA00005648"/>
    </source>
</evidence>
<dbReference type="Pfam" id="PF13850">
    <property type="entry name" value="ERGIC_N"/>
    <property type="match status" value="1"/>
</dbReference>
<comment type="similarity">
    <text evidence="2">Belongs to the ERGIC family.</text>
</comment>